<dbReference type="Proteomes" id="UP001497744">
    <property type="component" value="Unassembled WGS sequence"/>
</dbReference>
<dbReference type="EMBL" id="BPLF01000001">
    <property type="protein sequence ID" value="GIX62051.1"/>
    <property type="molecule type" value="Genomic_DNA"/>
</dbReference>
<dbReference type="GeneID" id="94193532"/>
<gene>
    <name evidence="2" type="ORF">BcabD6B2_14860</name>
</gene>
<reference evidence="2 3" key="1">
    <citation type="submission" date="2021-06" db="EMBL/GenBank/DDBJ databases">
        <title>Genome sequence of Babesia caballi.</title>
        <authorList>
            <person name="Yamagishi J."/>
            <person name="Kidaka T."/>
            <person name="Ochi A."/>
        </authorList>
    </citation>
    <scope>NUCLEOTIDE SEQUENCE [LARGE SCALE GENOMIC DNA]</scope>
    <source>
        <strain evidence="2">USDA-D6B2</strain>
    </source>
</reference>
<dbReference type="AlphaFoldDB" id="A0AAV4LSK1"/>
<dbReference type="RefSeq" id="XP_067714120.1">
    <property type="nucleotide sequence ID" value="XM_067858019.1"/>
</dbReference>
<accession>A0AAV4LSK1</accession>
<evidence type="ECO:0000313" key="3">
    <source>
        <dbReference type="Proteomes" id="UP001497744"/>
    </source>
</evidence>
<name>A0AAV4LSK1_BABCB</name>
<organism evidence="2 3">
    <name type="scientific">Babesia caballi</name>
    <dbReference type="NCBI Taxonomy" id="5871"/>
    <lineage>
        <taxon>Eukaryota</taxon>
        <taxon>Sar</taxon>
        <taxon>Alveolata</taxon>
        <taxon>Apicomplexa</taxon>
        <taxon>Aconoidasida</taxon>
        <taxon>Piroplasmida</taxon>
        <taxon>Babesiidae</taxon>
        <taxon>Babesia</taxon>
    </lineage>
</organism>
<proteinExistence type="predicted"/>
<comment type="caution">
    <text evidence="2">The sequence shown here is derived from an EMBL/GenBank/DDBJ whole genome shotgun (WGS) entry which is preliminary data.</text>
</comment>
<feature type="region of interest" description="Disordered" evidence="1">
    <location>
        <begin position="121"/>
        <end position="173"/>
    </location>
</feature>
<keyword evidence="3" id="KW-1185">Reference proteome</keyword>
<protein>
    <submittedName>
        <fullName evidence="2">Mg2+ and Co2+ transporter, putative</fullName>
    </submittedName>
</protein>
<sequence length="315" mass="35869">METANNNGPVARMIKLPQGHFKRVGNDEAPEFLKNINMDQQMLDNLQMCCENTCLISEDDFAKLKPNSQMYTDACSVKLEEVSDDQDAQLFYKVYSRPRPESVEEVGVQTTMVTERVDAAVGSVTEGQEKETNVDADQVQTGEDTKTPDDEQTSTEDQVPDLTAERDQTSEEQPMAMTERLLKLGGPMQINSNDPDVFKGNGVPTLFYTKSRAKPTLVMMSIDYEVQVVYMSKHEINRYFPIKLISRLVTNPEIIQEEFPMQIENDREIKLDNMIIINAANFTDSIAVQFPDPILKHKFIEDLKLLKDEIRTQNQ</sequence>
<evidence type="ECO:0000313" key="2">
    <source>
        <dbReference type="EMBL" id="GIX62051.1"/>
    </source>
</evidence>
<evidence type="ECO:0000256" key="1">
    <source>
        <dbReference type="SAM" id="MobiDB-lite"/>
    </source>
</evidence>